<evidence type="ECO:0000256" key="1">
    <source>
        <dbReference type="SAM" id="MobiDB-lite"/>
    </source>
</evidence>
<keyword evidence="3" id="KW-1185">Reference proteome</keyword>
<comment type="caution">
    <text evidence="2">The sequence shown here is derived from an EMBL/GenBank/DDBJ whole genome shotgun (WGS) entry which is preliminary data.</text>
</comment>
<feature type="region of interest" description="Disordered" evidence="1">
    <location>
        <begin position="171"/>
        <end position="275"/>
    </location>
</feature>
<feature type="region of interest" description="Disordered" evidence="1">
    <location>
        <begin position="377"/>
        <end position="420"/>
    </location>
</feature>
<feature type="region of interest" description="Disordered" evidence="1">
    <location>
        <begin position="290"/>
        <end position="311"/>
    </location>
</feature>
<dbReference type="Proteomes" id="UP001314263">
    <property type="component" value="Unassembled WGS sequence"/>
</dbReference>
<gene>
    <name evidence="2" type="ORF">CVIRNUC_003890</name>
</gene>
<evidence type="ECO:0000313" key="2">
    <source>
        <dbReference type="EMBL" id="CAK0771731.1"/>
    </source>
</evidence>
<sequence length="435" mass="46558">MQLELGEARGQLRAAKAASHAAYERVEVLTAQLAAMEAGSPLGLIFRSFRDHRLSSTGTELTDGAVDRPQARGRRHSSPGGLAPARRLLTPAFTRPARLSLGDIGNDGEGDSAQSGSRATSLSEGAPRLSRAWREGPGSSSHRRQSSPGALAPAQRPARFSLADVSDAQLDREAGTLSGGARSLSRTWGSRGEMSQQRGDRPGSESPIKRRRWTHTGEVKEVDPPDMAGTAGVLSDQENACDRSPVCPSPPSRSTGLRVPAGRPAGYGAQESPEPLGSVHFNALYGEARLSDSPLRKPPLDHSTLSKLRHLPDGSADATLAQRPSNPIQKLPIDQGALIKARRHPPDTSEATEIELAQSAHSDAVLSHEARIRAYAPEEEEALSPENRPRVSSKVAAQRAIFSEPVPRKPEMPTRDIAGRWHGHSPVYWSACCTP</sequence>
<reference evidence="2 3" key="1">
    <citation type="submission" date="2023-10" db="EMBL/GenBank/DDBJ databases">
        <authorList>
            <person name="Maclean D."/>
            <person name="Macfadyen A."/>
        </authorList>
    </citation>
    <scope>NUCLEOTIDE SEQUENCE [LARGE SCALE GENOMIC DNA]</scope>
</reference>
<feature type="compositionally biased region" description="Basic and acidic residues" evidence="1">
    <location>
        <begin position="406"/>
        <end position="419"/>
    </location>
</feature>
<evidence type="ECO:0000313" key="3">
    <source>
        <dbReference type="Proteomes" id="UP001314263"/>
    </source>
</evidence>
<proteinExistence type="predicted"/>
<dbReference type="AlphaFoldDB" id="A0AAV1I2J9"/>
<feature type="compositionally biased region" description="Polar residues" evidence="1">
    <location>
        <begin position="184"/>
        <end position="197"/>
    </location>
</feature>
<feature type="compositionally biased region" description="Polar residues" evidence="1">
    <location>
        <begin position="112"/>
        <end position="123"/>
    </location>
</feature>
<dbReference type="EMBL" id="CAUYUE010000005">
    <property type="protein sequence ID" value="CAK0771731.1"/>
    <property type="molecule type" value="Genomic_DNA"/>
</dbReference>
<feature type="region of interest" description="Disordered" evidence="1">
    <location>
        <begin position="57"/>
        <end position="158"/>
    </location>
</feature>
<name>A0AAV1I2J9_9CHLO</name>
<accession>A0AAV1I2J9</accession>
<organism evidence="2 3">
    <name type="scientific">Coccomyxa viridis</name>
    <dbReference type="NCBI Taxonomy" id="1274662"/>
    <lineage>
        <taxon>Eukaryota</taxon>
        <taxon>Viridiplantae</taxon>
        <taxon>Chlorophyta</taxon>
        <taxon>core chlorophytes</taxon>
        <taxon>Trebouxiophyceae</taxon>
        <taxon>Trebouxiophyceae incertae sedis</taxon>
        <taxon>Coccomyxaceae</taxon>
        <taxon>Coccomyxa</taxon>
    </lineage>
</organism>
<protein>
    <submittedName>
        <fullName evidence="2">Uncharacterized protein</fullName>
    </submittedName>
</protein>